<proteinExistence type="predicted"/>
<keyword evidence="2" id="KW-1185">Reference proteome</keyword>
<gene>
    <name evidence="1" type="ORF">RJ53_01675</name>
</gene>
<reference evidence="1" key="1">
    <citation type="submission" date="2014-12" db="EMBL/GenBank/DDBJ databases">
        <authorList>
            <person name="Huang H.-H."/>
            <person name="Chen S.-C."/>
            <person name="Lai M.-C."/>
        </authorList>
    </citation>
    <scope>NUCLEOTIDE SEQUENCE</scope>
    <source>
        <strain evidence="1">K1F9705b</strain>
    </source>
</reference>
<accession>A0A8J7W8V0</accession>
<comment type="caution">
    <text evidence="1">The sequence shown here is derived from an EMBL/GenBank/DDBJ whole genome shotgun (WGS) entry which is preliminary data.</text>
</comment>
<organism evidence="1 2">
    <name type="scientific">Methanocalculus chunghsingensis</name>
    <dbReference type="NCBI Taxonomy" id="156457"/>
    <lineage>
        <taxon>Archaea</taxon>
        <taxon>Methanobacteriati</taxon>
        <taxon>Methanobacteriota</taxon>
        <taxon>Stenosarchaea group</taxon>
        <taxon>Methanomicrobia</taxon>
        <taxon>Methanomicrobiales</taxon>
        <taxon>Methanocalculaceae</taxon>
        <taxon>Methanocalculus</taxon>
    </lineage>
</organism>
<dbReference type="SUPFAM" id="SSF143100">
    <property type="entry name" value="TTHA1013/TTHA0281-like"/>
    <property type="match status" value="1"/>
</dbReference>
<dbReference type="Proteomes" id="UP000730161">
    <property type="component" value="Unassembled WGS sequence"/>
</dbReference>
<evidence type="ECO:0000313" key="2">
    <source>
        <dbReference type="Proteomes" id="UP000730161"/>
    </source>
</evidence>
<dbReference type="EMBL" id="JWHL01000002">
    <property type="protein sequence ID" value="MBR1368272.1"/>
    <property type="molecule type" value="Genomic_DNA"/>
</dbReference>
<sequence length="78" mass="8627">MGKIQLTVIIWEEEGLYVSKCLEIEVASCGNSPQEALDTIHEAINLYIENARALGMMEGIESALQARHTCTSMIEVET</sequence>
<name>A0A8J7W8V0_9EURY</name>
<evidence type="ECO:0000313" key="1">
    <source>
        <dbReference type="EMBL" id="MBR1368272.1"/>
    </source>
</evidence>
<dbReference type="OrthoDB" id="201961at2157"/>
<protein>
    <recommendedName>
        <fullName evidence="3">Type II toxin-antitoxin system HicB family antitoxin</fullName>
    </recommendedName>
</protein>
<dbReference type="Gene3D" id="3.30.160.250">
    <property type="match status" value="1"/>
</dbReference>
<evidence type="ECO:0008006" key="3">
    <source>
        <dbReference type="Google" id="ProtNLM"/>
    </source>
</evidence>
<dbReference type="InterPro" id="IPR035069">
    <property type="entry name" value="TTHA1013/TTHA0281-like"/>
</dbReference>
<dbReference type="AlphaFoldDB" id="A0A8J7W8V0"/>
<dbReference type="RefSeq" id="WP_211529884.1">
    <property type="nucleotide sequence ID" value="NZ_JWHL01000002.1"/>
</dbReference>